<dbReference type="CDD" id="cd00086">
    <property type="entry name" value="homeodomain"/>
    <property type="match status" value="1"/>
</dbReference>
<dbReference type="PROSITE" id="PS00027">
    <property type="entry name" value="HOMEOBOX_1"/>
    <property type="match status" value="1"/>
</dbReference>
<accession>A0A0D0A4N8</accession>
<dbReference type="HOGENOM" id="CLU_060169_0_0_1"/>
<feature type="region of interest" description="Disordered" evidence="6">
    <location>
        <begin position="257"/>
        <end position="323"/>
    </location>
</feature>
<dbReference type="InterPro" id="IPR017970">
    <property type="entry name" value="Homeobox_CS"/>
</dbReference>
<organism evidence="8 9">
    <name type="scientific">Pisolithus microcarpus 441</name>
    <dbReference type="NCBI Taxonomy" id="765257"/>
    <lineage>
        <taxon>Eukaryota</taxon>
        <taxon>Fungi</taxon>
        <taxon>Dikarya</taxon>
        <taxon>Basidiomycota</taxon>
        <taxon>Agaricomycotina</taxon>
        <taxon>Agaricomycetes</taxon>
        <taxon>Agaricomycetidae</taxon>
        <taxon>Boletales</taxon>
        <taxon>Sclerodermatineae</taxon>
        <taxon>Pisolithaceae</taxon>
        <taxon>Pisolithus</taxon>
    </lineage>
</organism>
<dbReference type="PROSITE" id="PS50071">
    <property type="entry name" value="HOMEOBOX_2"/>
    <property type="match status" value="1"/>
</dbReference>
<comment type="subcellular location">
    <subcellularLocation>
        <location evidence="4 5">Nucleus</location>
    </subcellularLocation>
</comment>
<dbReference type="InterPro" id="IPR001356">
    <property type="entry name" value="HD"/>
</dbReference>
<gene>
    <name evidence="8" type="ORF">PISMIDRAFT_217828</name>
</gene>
<dbReference type="InterPro" id="IPR051000">
    <property type="entry name" value="Homeobox_DNA-bind_prot"/>
</dbReference>
<feature type="region of interest" description="Disordered" evidence="6">
    <location>
        <begin position="60"/>
        <end position="117"/>
    </location>
</feature>
<dbReference type="GO" id="GO:0000978">
    <property type="term" value="F:RNA polymerase II cis-regulatory region sequence-specific DNA binding"/>
    <property type="evidence" value="ECO:0007669"/>
    <property type="project" value="TreeGrafter"/>
</dbReference>
<dbReference type="EMBL" id="KN833698">
    <property type="protein sequence ID" value="KIK26983.1"/>
    <property type="molecule type" value="Genomic_DNA"/>
</dbReference>
<dbReference type="Proteomes" id="UP000054018">
    <property type="component" value="Unassembled WGS sequence"/>
</dbReference>
<dbReference type="OrthoDB" id="6159439at2759"/>
<evidence type="ECO:0000256" key="2">
    <source>
        <dbReference type="ARBA" id="ARBA00023155"/>
    </source>
</evidence>
<protein>
    <recommendedName>
        <fullName evidence="7">Homeobox domain-containing protein</fullName>
    </recommendedName>
</protein>
<evidence type="ECO:0000259" key="7">
    <source>
        <dbReference type="PROSITE" id="PS50071"/>
    </source>
</evidence>
<keyword evidence="9" id="KW-1185">Reference proteome</keyword>
<feature type="DNA-binding region" description="Homeobox" evidence="4">
    <location>
        <begin position="205"/>
        <end position="264"/>
    </location>
</feature>
<keyword evidence="1 4" id="KW-0238">DNA-binding</keyword>
<feature type="compositionally biased region" description="Basic and acidic residues" evidence="6">
    <location>
        <begin position="310"/>
        <end position="323"/>
    </location>
</feature>
<dbReference type="InterPro" id="IPR009057">
    <property type="entry name" value="Homeodomain-like_sf"/>
</dbReference>
<proteinExistence type="predicted"/>
<dbReference type="GO" id="GO:0000981">
    <property type="term" value="F:DNA-binding transcription factor activity, RNA polymerase II-specific"/>
    <property type="evidence" value="ECO:0007669"/>
    <property type="project" value="InterPro"/>
</dbReference>
<sequence length="323" mass="36165">MQYAQFDGFPRIVPSHYSNQYLQSRSSHAKAEHPVSTYTVSAAQQHSSPLYEHYDSRYQQATGYPGFTPRTSPPVPPDSRKLPPLSVSQPTMRDDRWQGGAYGSVGPQLNYGDIRSPTATYPSEYAQYQHQSSYSYPPVPDTRGHPSQLSMHPCHPMSIAMYPSERGLPAQVETHGASPYSRGPVTNTPLTQEPASMLSTEEPAIKKKRKRADAAQLKVLNEVYARTAFPSTEERTELAKKLDMSARSVQIWFQNKRQSMRQTTRQASSSANAASQHQPFSAPSQGGESYLPRTDSRTPGSLDARSSITPRREDDPRKWPSRY</sequence>
<dbReference type="Gene3D" id="1.10.10.60">
    <property type="entry name" value="Homeodomain-like"/>
    <property type="match status" value="1"/>
</dbReference>
<dbReference type="Pfam" id="PF00046">
    <property type="entry name" value="Homeodomain"/>
    <property type="match status" value="1"/>
</dbReference>
<evidence type="ECO:0000256" key="5">
    <source>
        <dbReference type="RuleBase" id="RU000682"/>
    </source>
</evidence>
<keyword evidence="2 4" id="KW-0371">Homeobox</keyword>
<dbReference type="PANTHER" id="PTHR24324">
    <property type="entry name" value="HOMEOBOX PROTEIN HHEX"/>
    <property type="match status" value="1"/>
</dbReference>
<name>A0A0D0A4N8_9AGAM</name>
<dbReference type="GO" id="GO:0005634">
    <property type="term" value="C:nucleus"/>
    <property type="evidence" value="ECO:0007669"/>
    <property type="project" value="UniProtKB-SubCell"/>
</dbReference>
<keyword evidence="3 4" id="KW-0539">Nucleus</keyword>
<evidence type="ECO:0000256" key="6">
    <source>
        <dbReference type="SAM" id="MobiDB-lite"/>
    </source>
</evidence>
<feature type="compositionally biased region" description="Polar residues" evidence="6">
    <location>
        <begin position="257"/>
        <end position="266"/>
    </location>
</feature>
<dbReference type="PANTHER" id="PTHR24324:SF9">
    <property type="entry name" value="HOMEOBOX DOMAIN-CONTAINING PROTEIN"/>
    <property type="match status" value="1"/>
</dbReference>
<reference evidence="8 9" key="1">
    <citation type="submission" date="2014-04" db="EMBL/GenBank/DDBJ databases">
        <authorList>
            <consortium name="DOE Joint Genome Institute"/>
            <person name="Kuo A."/>
            <person name="Kohler A."/>
            <person name="Costa M.D."/>
            <person name="Nagy L.G."/>
            <person name="Floudas D."/>
            <person name="Copeland A."/>
            <person name="Barry K.W."/>
            <person name="Cichocki N."/>
            <person name="Veneault-Fourrey C."/>
            <person name="LaButti K."/>
            <person name="Lindquist E.A."/>
            <person name="Lipzen A."/>
            <person name="Lundell T."/>
            <person name="Morin E."/>
            <person name="Murat C."/>
            <person name="Sun H."/>
            <person name="Tunlid A."/>
            <person name="Henrissat B."/>
            <person name="Grigoriev I.V."/>
            <person name="Hibbett D.S."/>
            <person name="Martin F."/>
            <person name="Nordberg H.P."/>
            <person name="Cantor M.N."/>
            <person name="Hua S.X."/>
        </authorList>
    </citation>
    <scope>NUCLEOTIDE SEQUENCE [LARGE SCALE GENOMIC DNA]</scope>
    <source>
        <strain evidence="8 9">441</strain>
    </source>
</reference>
<evidence type="ECO:0000256" key="3">
    <source>
        <dbReference type="ARBA" id="ARBA00023242"/>
    </source>
</evidence>
<feature type="region of interest" description="Disordered" evidence="6">
    <location>
        <begin position="171"/>
        <end position="209"/>
    </location>
</feature>
<evidence type="ECO:0000256" key="4">
    <source>
        <dbReference type="PROSITE-ProRule" id="PRU00108"/>
    </source>
</evidence>
<evidence type="ECO:0000313" key="8">
    <source>
        <dbReference type="EMBL" id="KIK26983.1"/>
    </source>
</evidence>
<feature type="compositionally biased region" description="Polar residues" evidence="6">
    <location>
        <begin position="276"/>
        <end position="287"/>
    </location>
</feature>
<dbReference type="GO" id="GO:0030154">
    <property type="term" value="P:cell differentiation"/>
    <property type="evidence" value="ECO:0007669"/>
    <property type="project" value="TreeGrafter"/>
</dbReference>
<evidence type="ECO:0000313" key="9">
    <source>
        <dbReference type="Proteomes" id="UP000054018"/>
    </source>
</evidence>
<feature type="compositionally biased region" description="Polar residues" evidence="6">
    <location>
        <begin position="184"/>
        <end position="199"/>
    </location>
</feature>
<dbReference type="SUPFAM" id="SSF46689">
    <property type="entry name" value="Homeodomain-like"/>
    <property type="match status" value="1"/>
</dbReference>
<evidence type="ECO:0000256" key="1">
    <source>
        <dbReference type="ARBA" id="ARBA00023125"/>
    </source>
</evidence>
<dbReference type="SMART" id="SM00389">
    <property type="entry name" value="HOX"/>
    <property type="match status" value="1"/>
</dbReference>
<feature type="region of interest" description="Disordered" evidence="6">
    <location>
        <begin position="24"/>
        <end position="44"/>
    </location>
</feature>
<feature type="domain" description="Homeobox" evidence="7">
    <location>
        <begin position="203"/>
        <end position="263"/>
    </location>
</feature>
<dbReference type="AlphaFoldDB" id="A0A0D0A4N8"/>
<reference evidence="9" key="2">
    <citation type="submission" date="2015-01" db="EMBL/GenBank/DDBJ databases">
        <title>Evolutionary Origins and Diversification of the Mycorrhizal Mutualists.</title>
        <authorList>
            <consortium name="DOE Joint Genome Institute"/>
            <consortium name="Mycorrhizal Genomics Consortium"/>
            <person name="Kohler A."/>
            <person name="Kuo A."/>
            <person name="Nagy L.G."/>
            <person name="Floudas D."/>
            <person name="Copeland A."/>
            <person name="Barry K.W."/>
            <person name="Cichocki N."/>
            <person name="Veneault-Fourrey C."/>
            <person name="LaButti K."/>
            <person name="Lindquist E.A."/>
            <person name="Lipzen A."/>
            <person name="Lundell T."/>
            <person name="Morin E."/>
            <person name="Murat C."/>
            <person name="Riley R."/>
            <person name="Ohm R."/>
            <person name="Sun H."/>
            <person name="Tunlid A."/>
            <person name="Henrissat B."/>
            <person name="Grigoriev I.V."/>
            <person name="Hibbett D.S."/>
            <person name="Martin F."/>
        </authorList>
    </citation>
    <scope>NUCLEOTIDE SEQUENCE [LARGE SCALE GENOMIC DNA]</scope>
    <source>
        <strain evidence="9">441</strain>
    </source>
</reference>